<dbReference type="Proteomes" id="UP000789572">
    <property type="component" value="Unassembled WGS sequence"/>
</dbReference>
<dbReference type="EMBL" id="CAJVPJ010000492">
    <property type="protein sequence ID" value="CAG8530579.1"/>
    <property type="molecule type" value="Genomic_DNA"/>
</dbReference>
<feature type="region of interest" description="Disordered" evidence="1">
    <location>
        <begin position="19"/>
        <end position="40"/>
    </location>
</feature>
<keyword evidence="3" id="KW-1185">Reference proteome</keyword>
<evidence type="ECO:0000313" key="3">
    <source>
        <dbReference type="Proteomes" id="UP000789572"/>
    </source>
</evidence>
<name>A0A9N9FFS8_9GLOM</name>
<protein>
    <submittedName>
        <fullName evidence="2">4926_t:CDS:1</fullName>
    </submittedName>
</protein>
<dbReference type="AlphaFoldDB" id="A0A9N9FFS8"/>
<accession>A0A9N9FFS8</accession>
<evidence type="ECO:0000256" key="1">
    <source>
        <dbReference type="SAM" id="MobiDB-lite"/>
    </source>
</evidence>
<comment type="caution">
    <text evidence="2">The sequence shown here is derived from an EMBL/GenBank/DDBJ whole genome shotgun (WGS) entry which is preliminary data.</text>
</comment>
<feature type="non-terminal residue" evidence="2">
    <location>
        <position position="40"/>
    </location>
</feature>
<reference evidence="2" key="1">
    <citation type="submission" date="2021-06" db="EMBL/GenBank/DDBJ databases">
        <authorList>
            <person name="Kallberg Y."/>
            <person name="Tangrot J."/>
            <person name="Rosling A."/>
        </authorList>
    </citation>
    <scope>NUCLEOTIDE SEQUENCE</scope>
    <source>
        <strain evidence="2">IA702</strain>
    </source>
</reference>
<organism evidence="2 3">
    <name type="scientific">Paraglomus occultum</name>
    <dbReference type="NCBI Taxonomy" id="144539"/>
    <lineage>
        <taxon>Eukaryota</taxon>
        <taxon>Fungi</taxon>
        <taxon>Fungi incertae sedis</taxon>
        <taxon>Mucoromycota</taxon>
        <taxon>Glomeromycotina</taxon>
        <taxon>Glomeromycetes</taxon>
        <taxon>Paraglomerales</taxon>
        <taxon>Paraglomeraceae</taxon>
        <taxon>Paraglomus</taxon>
    </lineage>
</organism>
<sequence>MSQPELYSSDWYQQQKLASSIPNDGREQPRNYHLLNTIQK</sequence>
<gene>
    <name evidence="2" type="ORF">POCULU_LOCUS4039</name>
</gene>
<proteinExistence type="predicted"/>
<evidence type="ECO:0000313" key="2">
    <source>
        <dbReference type="EMBL" id="CAG8530579.1"/>
    </source>
</evidence>